<name>A0A085VD14_PSESX</name>
<dbReference type="Proteomes" id="UP000028631">
    <property type="component" value="Unassembled WGS sequence"/>
</dbReference>
<organism evidence="1 2">
    <name type="scientific">Pseudomonas syringae</name>
    <dbReference type="NCBI Taxonomy" id="317"/>
    <lineage>
        <taxon>Bacteria</taxon>
        <taxon>Pseudomonadati</taxon>
        <taxon>Pseudomonadota</taxon>
        <taxon>Gammaproteobacteria</taxon>
        <taxon>Pseudomonadales</taxon>
        <taxon>Pseudomonadaceae</taxon>
        <taxon>Pseudomonas</taxon>
    </lineage>
</organism>
<comment type="caution">
    <text evidence="1">The sequence shown here is derived from an EMBL/GenBank/DDBJ whole genome shotgun (WGS) entry which is preliminary data.</text>
</comment>
<sequence length="75" mass="8568">MMRVAPDYSEEANGFLQIRFIKQVLRQAGGPFTSSSRPIRKASRCHLIRIFTTFLNLYCKHPTLDNQATQLPDGN</sequence>
<dbReference type="PATRIC" id="fig|317.175.peg.4254"/>
<dbReference type="EMBL" id="JPQU01000062">
    <property type="protein sequence ID" value="KFE53327.1"/>
    <property type="molecule type" value="Genomic_DNA"/>
</dbReference>
<gene>
    <name evidence="1" type="ORF">IV01_20385</name>
</gene>
<reference evidence="1 2" key="1">
    <citation type="submission" date="2014-07" db="EMBL/GenBank/DDBJ databases">
        <title>Draft Genome Sequences of Environmental Pseudomonas syringae strains.</title>
        <authorList>
            <person name="Baltrus D.A."/>
            <person name="Berge O."/>
            <person name="Morris C."/>
        </authorList>
    </citation>
    <scope>NUCLEOTIDE SEQUENCE [LARGE SCALE GENOMIC DNA]</scope>
    <source>
        <strain evidence="1 2">GAW0119</strain>
    </source>
</reference>
<accession>A0A085VD14</accession>
<evidence type="ECO:0000313" key="1">
    <source>
        <dbReference type="EMBL" id="KFE53327.1"/>
    </source>
</evidence>
<dbReference type="AlphaFoldDB" id="A0A085VD14"/>
<proteinExistence type="predicted"/>
<protein>
    <submittedName>
        <fullName evidence="1">Uncharacterized protein</fullName>
    </submittedName>
</protein>
<evidence type="ECO:0000313" key="2">
    <source>
        <dbReference type="Proteomes" id="UP000028631"/>
    </source>
</evidence>
<keyword evidence="2" id="KW-1185">Reference proteome</keyword>